<organism evidence="3 4">
    <name type="scientific">Methylocystis bryophila</name>
    <dbReference type="NCBI Taxonomy" id="655015"/>
    <lineage>
        <taxon>Bacteria</taxon>
        <taxon>Pseudomonadati</taxon>
        <taxon>Pseudomonadota</taxon>
        <taxon>Alphaproteobacteria</taxon>
        <taxon>Hyphomicrobiales</taxon>
        <taxon>Methylocystaceae</taxon>
        <taxon>Methylocystis</taxon>
    </lineage>
</organism>
<dbReference type="STRING" id="655015.B1812_05125"/>
<keyword evidence="2" id="KW-0812">Transmembrane</keyword>
<keyword evidence="4" id="KW-1185">Reference proteome</keyword>
<dbReference type="Proteomes" id="UP000193978">
    <property type="component" value="Chromosome"/>
</dbReference>
<evidence type="ECO:0000256" key="2">
    <source>
        <dbReference type="SAM" id="Phobius"/>
    </source>
</evidence>
<sequence length="200" mass="21165">MLMNLKDRILNFLPWLIAALLLGGIVHIVSILLMPAVAPNDAYHRLLAASKSKAPSSEGVVLLDAPAPDKQLLPFEDPALAEGACVYDLTGGLLRVTASTDAENFLGLSFHTAAGPVFHAVSDRGANKGKIEIVLGQAPQMEDLEEADPEDGPAPSETRVTAPAPRGFVLIRAFAKRGSDLERARAAVSAVKCETFDVSD</sequence>
<dbReference type="AlphaFoldDB" id="A0A1W6MSH6"/>
<dbReference type="OrthoDB" id="1346484at2"/>
<proteinExistence type="predicted"/>
<keyword evidence="2" id="KW-0472">Membrane</keyword>
<dbReference type="KEGG" id="mbry:B1812_05125"/>
<evidence type="ECO:0000256" key="1">
    <source>
        <dbReference type="SAM" id="MobiDB-lite"/>
    </source>
</evidence>
<dbReference type="EMBL" id="CP019948">
    <property type="protein sequence ID" value="ARN80548.1"/>
    <property type="molecule type" value="Genomic_DNA"/>
</dbReference>
<keyword evidence="2" id="KW-1133">Transmembrane helix</keyword>
<reference evidence="3 4" key="1">
    <citation type="submission" date="2017-02" db="EMBL/GenBank/DDBJ databases">
        <authorList>
            <person name="Peterson S.W."/>
        </authorList>
    </citation>
    <scope>NUCLEOTIDE SEQUENCE [LARGE SCALE GENOMIC DNA]</scope>
    <source>
        <strain evidence="3 4">S285</strain>
    </source>
</reference>
<feature type="compositionally biased region" description="Acidic residues" evidence="1">
    <location>
        <begin position="142"/>
        <end position="151"/>
    </location>
</feature>
<name>A0A1W6MSH6_9HYPH</name>
<accession>A0A1W6MSH6</accession>
<evidence type="ECO:0000313" key="4">
    <source>
        <dbReference type="Proteomes" id="UP000193978"/>
    </source>
</evidence>
<feature type="transmembrane region" description="Helical" evidence="2">
    <location>
        <begin position="12"/>
        <end position="37"/>
    </location>
</feature>
<gene>
    <name evidence="3" type="ORF">B1812_05125</name>
</gene>
<protein>
    <recommendedName>
        <fullName evidence="5">DUF1254 domain-containing protein</fullName>
    </recommendedName>
</protein>
<feature type="region of interest" description="Disordered" evidence="1">
    <location>
        <begin position="138"/>
        <end position="161"/>
    </location>
</feature>
<evidence type="ECO:0000313" key="3">
    <source>
        <dbReference type="EMBL" id="ARN80548.1"/>
    </source>
</evidence>
<evidence type="ECO:0008006" key="5">
    <source>
        <dbReference type="Google" id="ProtNLM"/>
    </source>
</evidence>